<accession>A0A645JF67</accession>
<dbReference type="EMBL" id="VSSQ01138740">
    <property type="protein sequence ID" value="MPN61730.1"/>
    <property type="molecule type" value="Genomic_DNA"/>
</dbReference>
<name>A0A645JF67_9ZZZZ</name>
<feature type="compositionally biased region" description="Basic residues" evidence="1">
    <location>
        <begin position="18"/>
        <end position="30"/>
    </location>
</feature>
<gene>
    <name evidence="2" type="ORF">SDC9_209472</name>
</gene>
<evidence type="ECO:0000256" key="1">
    <source>
        <dbReference type="SAM" id="MobiDB-lite"/>
    </source>
</evidence>
<dbReference type="AlphaFoldDB" id="A0A645JF67"/>
<sequence>MAPDDGVPGTYASCAGSVRRRPTASRVAHRRSADVPAGTSSLPSDVARVPAGNVPGASRPERRGGIAARTPRHPDAVGAVVRVGS</sequence>
<feature type="region of interest" description="Disordered" evidence="1">
    <location>
        <begin position="1"/>
        <end position="85"/>
    </location>
</feature>
<protein>
    <submittedName>
        <fullName evidence="2">Uncharacterized protein</fullName>
    </submittedName>
</protein>
<reference evidence="2" key="1">
    <citation type="submission" date="2019-08" db="EMBL/GenBank/DDBJ databases">
        <authorList>
            <person name="Kucharzyk K."/>
            <person name="Murdoch R.W."/>
            <person name="Higgins S."/>
            <person name="Loffler F."/>
        </authorList>
    </citation>
    <scope>NUCLEOTIDE SEQUENCE</scope>
</reference>
<comment type="caution">
    <text evidence="2">The sequence shown here is derived from an EMBL/GenBank/DDBJ whole genome shotgun (WGS) entry which is preliminary data.</text>
</comment>
<evidence type="ECO:0000313" key="2">
    <source>
        <dbReference type="EMBL" id="MPN61730.1"/>
    </source>
</evidence>
<organism evidence="2">
    <name type="scientific">bioreactor metagenome</name>
    <dbReference type="NCBI Taxonomy" id="1076179"/>
    <lineage>
        <taxon>unclassified sequences</taxon>
        <taxon>metagenomes</taxon>
        <taxon>ecological metagenomes</taxon>
    </lineage>
</organism>
<proteinExistence type="predicted"/>